<evidence type="ECO:0000256" key="3">
    <source>
        <dbReference type="ARBA" id="ARBA00023157"/>
    </source>
</evidence>
<keyword evidence="9" id="KW-1185">Reference proteome</keyword>
<dbReference type="PROSITE" id="PS50184">
    <property type="entry name" value="VWFC_2"/>
    <property type="match status" value="1"/>
</dbReference>
<dbReference type="Pfam" id="PF00090">
    <property type="entry name" value="TSP_1"/>
    <property type="match status" value="5"/>
</dbReference>
<sequence length="1261" mass="135931">MLDATIIPATSITLSEPAIQPNVDQIRNGPLIVPADITTFTVTIDLPGDIQLGSINLGSFTNVKAFEVNIRKPTDTQPVLYKEVTDSNILVFPAGTIADQIQIVLLEKNDVSQGYQLQIDLRACFETGTPTPSGPTPSVTPTPSGLTPSLPPSTPATAVSTPLITTPSIGSSTTIITPTIPTLTLPTPCVKTVLEYANTGRDLLVSPPSTENSLLNSGGSLKTTQPTLLYRIKDTDAKIFTFKITVKNVNSFTVGVWSGETVKGSQTRNVPDTSSFTSFTIPFNGTTGNDIIVELTPVTGQTPEIEGVSIEVCYTPVTTIAPTTVSPTTSVTPPTISPTTSTTTPCAETMIAEGSNTNAIKVVIPTLVSLANVFSATGVTLTDAVPTVEFVLLDQDQAAAVSILTFDTTNVSGVKVTLFDKSDAEVKTTESNPVNNKVSVDLGGSVGQRIKIELTKSTSTQTASIASLTIKACIEIVSATTVVTLPTTTFPTTTPKICVFNKDVFVNNFGYEPAEVIGYVNKDNDDSVISESEKIRVGDSLDDGVIVVINGCSNCSCSDGYINCQIGTCEECTYQPWSEWSQCSKPCGIGLRERTRILTTTLSPDRCKEAVRETEDCNIEPCPTTTTQICEPWSTWSECAGEKCKDKTKTRSRTCPNGPDTEEEPCFVEDDCKPECIEPEYFDNCTTPSTHCPSTCRALRNPGSCVEPEECKPVCRCKPGYVRDDNGICIPEEECPCYHNGQAVPEGHVVKTSACETCKCENKVMTCSVNASCCEYSEWQPWSECSTTCGIGMQSRYRDVSKGDRAQCPDVHETKQCESTSTECVQCIYNGKAYAAGDVVSTADCKICYCYNGGSVSCVADDAQNVNGSWSNWQSWISCSSTCSGGHRKRSRTCNNPAPVCAGMPCSGSNEETEPCNTDKSCCITTSWGEWTECTKTCDGPGQQFRNRNYVNPDDSAVNCNETLVEERPCGEEPCITECEISQWSDWTECAVPCGKGKVSRERQIIVNAPDCPTNLFEEKDCDNGNCTCPDGQVWTNYSLCQRTCATRDKNIDEECSKIEPGCVCPMGLYMEANKCVNITECQKCVINGTEYQPSEPIPSSDSCKYCECSDGEMVCSRRCEIPVCQEGEELSYEGITDICCPKCQPKPTTCTLHTERRVINDSVTGCVSVGEVEYTFCSGSCGDSNYMPLIVPSGSTEEGFAKTCKCCTGESSSEKVISVRCGPQQTLQQAKIKIIDSCSCDICSMTVTEANKANAAPTRR</sequence>
<evidence type="ECO:0000313" key="9">
    <source>
        <dbReference type="Proteomes" id="UP000005408"/>
    </source>
</evidence>
<dbReference type="InterPro" id="IPR006207">
    <property type="entry name" value="Cys_knot_C"/>
</dbReference>
<proteinExistence type="predicted"/>
<accession>A0A8W8MB95</accession>
<organism evidence="8 9">
    <name type="scientific">Magallana gigas</name>
    <name type="common">Pacific oyster</name>
    <name type="synonym">Crassostrea gigas</name>
    <dbReference type="NCBI Taxonomy" id="29159"/>
    <lineage>
        <taxon>Eukaryota</taxon>
        <taxon>Metazoa</taxon>
        <taxon>Spiralia</taxon>
        <taxon>Lophotrochozoa</taxon>
        <taxon>Mollusca</taxon>
        <taxon>Bivalvia</taxon>
        <taxon>Autobranchia</taxon>
        <taxon>Pteriomorphia</taxon>
        <taxon>Ostreida</taxon>
        <taxon>Ostreoidea</taxon>
        <taxon>Ostreidae</taxon>
        <taxon>Magallana</taxon>
    </lineage>
</organism>
<evidence type="ECO:0000259" key="7">
    <source>
        <dbReference type="PROSITE" id="PS50184"/>
    </source>
</evidence>
<dbReference type="Proteomes" id="UP000005408">
    <property type="component" value="Unassembled WGS sequence"/>
</dbReference>
<dbReference type="SUPFAM" id="SSF57567">
    <property type="entry name" value="Serine protease inhibitors"/>
    <property type="match status" value="2"/>
</dbReference>
<dbReference type="EnsemblMetazoa" id="G32173.6">
    <property type="protein sequence ID" value="G32173.6:cds"/>
    <property type="gene ID" value="G32173"/>
</dbReference>
<dbReference type="PROSITE" id="PS01208">
    <property type="entry name" value="VWFC_1"/>
    <property type="match status" value="1"/>
</dbReference>
<reference evidence="8" key="1">
    <citation type="submission" date="2022-08" db="UniProtKB">
        <authorList>
            <consortium name="EnsemblMetazoa"/>
        </authorList>
    </citation>
    <scope>IDENTIFICATION</scope>
    <source>
        <strain evidence="8">05x7-T-G4-1.051#20</strain>
    </source>
</reference>
<evidence type="ECO:0000259" key="6">
    <source>
        <dbReference type="PROSITE" id="PS01225"/>
    </source>
</evidence>
<feature type="domain" description="VWFC" evidence="7">
    <location>
        <begin position="1083"/>
        <end position="1145"/>
    </location>
</feature>
<name>A0A8W8MB95_MAGGI</name>
<keyword evidence="2" id="KW-0677">Repeat</keyword>
<dbReference type="PROSITE" id="PS50092">
    <property type="entry name" value="TSP1"/>
    <property type="match status" value="6"/>
</dbReference>
<evidence type="ECO:0000313" key="8">
    <source>
        <dbReference type="EnsemblMetazoa" id="G32173.6:cds"/>
    </source>
</evidence>
<comment type="caution">
    <text evidence="4">Lacks conserved residue(s) required for the propagation of feature annotation.</text>
</comment>
<evidence type="ECO:0000256" key="2">
    <source>
        <dbReference type="ARBA" id="ARBA00022737"/>
    </source>
</evidence>
<evidence type="ECO:0008006" key="10">
    <source>
        <dbReference type="Google" id="ProtNLM"/>
    </source>
</evidence>
<dbReference type="SMART" id="SM00041">
    <property type="entry name" value="CT"/>
    <property type="match status" value="1"/>
</dbReference>
<dbReference type="PRINTS" id="PR01705">
    <property type="entry name" value="TSP1REPEAT"/>
</dbReference>
<dbReference type="SMART" id="SM00209">
    <property type="entry name" value="TSP1"/>
    <property type="match status" value="6"/>
</dbReference>
<keyword evidence="1" id="KW-0732">Signal</keyword>
<dbReference type="Gene3D" id="2.10.25.10">
    <property type="entry name" value="Laminin"/>
    <property type="match status" value="2"/>
</dbReference>
<dbReference type="InterPro" id="IPR000884">
    <property type="entry name" value="TSP1_rpt"/>
</dbReference>
<dbReference type="InterPro" id="IPR002919">
    <property type="entry name" value="TIL_dom"/>
</dbReference>
<dbReference type="PANTHER" id="PTHR22906">
    <property type="entry name" value="PROPERDIN"/>
    <property type="match status" value="1"/>
</dbReference>
<dbReference type="InterPro" id="IPR036383">
    <property type="entry name" value="TSP1_rpt_sf"/>
</dbReference>
<dbReference type="FunFam" id="2.20.100.10:FF:000001">
    <property type="entry name" value="semaphorin-5A isoform X1"/>
    <property type="match status" value="1"/>
</dbReference>
<feature type="region of interest" description="Disordered" evidence="5">
    <location>
        <begin position="128"/>
        <end position="157"/>
    </location>
</feature>
<dbReference type="CDD" id="cd19941">
    <property type="entry name" value="TIL"/>
    <property type="match status" value="2"/>
</dbReference>
<dbReference type="InterPro" id="IPR052065">
    <property type="entry name" value="Compl_asym_regulator"/>
</dbReference>
<dbReference type="AlphaFoldDB" id="A0A8W8MB95"/>
<dbReference type="SUPFAM" id="SSF82895">
    <property type="entry name" value="TSP-1 type 1 repeat"/>
    <property type="match status" value="5"/>
</dbReference>
<feature type="domain" description="CTCK" evidence="6">
    <location>
        <begin position="1144"/>
        <end position="1245"/>
    </location>
</feature>
<evidence type="ECO:0000256" key="1">
    <source>
        <dbReference type="ARBA" id="ARBA00022729"/>
    </source>
</evidence>
<dbReference type="Gene3D" id="2.20.100.10">
    <property type="entry name" value="Thrombospondin type-1 (TSP1) repeat"/>
    <property type="match status" value="5"/>
</dbReference>
<evidence type="ECO:0000256" key="4">
    <source>
        <dbReference type="PROSITE-ProRule" id="PRU00039"/>
    </source>
</evidence>
<evidence type="ECO:0000256" key="5">
    <source>
        <dbReference type="SAM" id="MobiDB-lite"/>
    </source>
</evidence>
<keyword evidence="3" id="KW-1015">Disulfide bond</keyword>
<dbReference type="InterPro" id="IPR001007">
    <property type="entry name" value="VWF_dom"/>
</dbReference>
<protein>
    <recommendedName>
        <fullName evidence="10">SCO-spondin</fullName>
    </recommendedName>
</protein>
<dbReference type="InterPro" id="IPR036084">
    <property type="entry name" value="Ser_inhib-like_sf"/>
</dbReference>
<dbReference type="Gene3D" id="2.10.70.10">
    <property type="entry name" value="Complement Module, domain 1"/>
    <property type="match status" value="1"/>
</dbReference>
<dbReference type="PROSITE" id="PS01225">
    <property type="entry name" value="CTCK_2"/>
    <property type="match status" value="1"/>
</dbReference>
<dbReference type="Pfam" id="PF01826">
    <property type="entry name" value="TIL"/>
    <property type="match status" value="1"/>
</dbReference>